<gene>
    <name evidence="2" type="ordered locus">Marky_1803</name>
</gene>
<dbReference type="InterPro" id="IPR017853">
    <property type="entry name" value="GH"/>
</dbReference>
<proteinExistence type="predicted"/>
<organism evidence="2 3">
    <name type="scientific">Marinithermus hydrothermalis (strain DSM 14884 / JCM 11576 / T1)</name>
    <dbReference type="NCBI Taxonomy" id="869210"/>
    <lineage>
        <taxon>Bacteria</taxon>
        <taxon>Thermotogati</taxon>
        <taxon>Deinococcota</taxon>
        <taxon>Deinococci</taxon>
        <taxon>Thermales</taxon>
        <taxon>Thermaceae</taxon>
        <taxon>Marinithermus</taxon>
    </lineage>
</organism>
<protein>
    <recommendedName>
        <fullName evidence="4">Glycoside hydrolase family 42 N-terminal domain-containing protein</fullName>
    </recommendedName>
</protein>
<dbReference type="Proteomes" id="UP000007030">
    <property type="component" value="Chromosome"/>
</dbReference>
<keyword evidence="3" id="KW-1185">Reference proteome</keyword>
<name>F2NPN4_MARHT</name>
<dbReference type="KEGG" id="mhd:Marky_1803"/>
<feature type="region of interest" description="Disordered" evidence="1">
    <location>
        <begin position="30"/>
        <end position="62"/>
    </location>
</feature>
<feature type="compositionally biased region" description="Pro residues" evidence="1">
    <location>
        <begin position="33"/>
        <end position="51"/>
    </location>
</feature>
<dbReference type="OrthoDB" id="242935at2"/>
<evidence type="ECO:0008006" key="4">
    <source>
        <dbReference type="Google" id="ProtNLM"/>
    </source>
</evidence>
<sequence>MRQPGARARRVRYAIGALLLALGGVLGSCSSTPPGPGEAPAPLEPPPPSETTPEEPPPETPVEVPVAGFFPLGVYDHAGVTGIEEMVPDLLGRGLDTVMFVHNTPAHAGWWDYTDAMGIRVVYGPELWDAWFSMEASPELSLEEAKRLLGPHVESVRGHPSVVGYSLADEPPLDSFTLGRDVGVEKLRLMVEAAGELDPGRVRTAVLVAPNTVNRFIRGAGLDVVTLDVYPFAEGNGPCDDTLRGFGLPEGWDFVHYVRYVLNNPGVERVPVWFILQGHSFSGPGAGRFALRVPLVEEMRMEAWLAVGEGAKGLIWFFYSPEIRGEDSVIRGLRFEGHAAQYGEVTELARRFGVLRGVLMGLEKRVVGYGEDEVVYEEWFEAVGGSRPYASTLMERDGGRVFVVVVNRDCEAREMRVLGLGGRGGMLRDVETGRVVGLGEGFVLRGGDGVLFEYLPE</sequence>
<dbReference type="RefSeq" id="WP_013704581.1">
    <property type="nucleotide sequence ID" value="NC_015387.1"/>
</dbReference>
<reference evidence="2 3" key="1">
    <citation type="journal article" date="2012" name="Stand. Genomic Sci.">
        <title>Complete genome sequence of the aerobic, heterotroph Marinithermus hydrothermalis type strain (T1(T)) from a deep-sea hydrothermal vent chimney.</title>
        <authorList>
            <person name="Copeland A."/>
            <person name="Gu W."/>
            <person name="Yasawong M."/>
            <person name="Lapidus A."/>
            <person name="Lucas S."/>
            <person name="Deshpande S."/>
            <person name="Pagani I."/>
            <person name="Tapia R."/>
            <person name="Cheng J.F."/>
            <person name="Goodwin L.A."/>
            <person name="Pitluck S."/>
            <person name="Liolios K."/>
            <person name="Ivanova N."/>
            <person name="Mavromatis K."/>
            <person name="Mikhailova N."/>
            <person name="Pati A."/>
            <person name="Chen A."/>
            <person name="Palaniappan K."/>
            <person name="Land M."/>
            <person name="Pan C."/>
            <person name="Brambilla E.M."/>
            <person name="Rohde M."/>
            <person name="Tindall B.J."/>
            <person name="Sikorski J."/>
            <person name="Goker M."/>
            <person name="Detter J.C."/>
            <person name="Bristow J."/>
            <person name="Eisen J.A."/>
            <person name="Markowitz V."/>
            <person name="Hugenholtz P."/>
            <person name="Kyrpides N.C."/>
            <person name="Klenk H.P."/>
            <person name="Woyke T."/>
        </authorList>
    </citation>
    <scope>NUCLEOTIDE SEQUENCE [LARGE SCALE GENOMIC DNA]</scope>
    <source>
        <strain evidence="3">DSM 14884 / JCM 11576 / T1</strain>
    </source>
</reference>
<evidence type="ECO:0000256" key="1">
    <source>
        <dbReference type="SAM" id="MobiDB-lite"/>
    </source>
</evidence>
<dbReference type="Gene3D" id="3.20.20.80">
    <property type="entry name" value="Glycosidases"/>
    <property type="match status" value="1"/>
</dbReference>
<dbReference type="AlphaFoldDB" id="F2NPN4"/>
<evidence type="ECO:0000313" key="2">
    <source>
        <dbReference type="EMBL" id="AEB12535.1"/>
    </source>
</evidence>
<dbReference type="eggNOG" id="ENOG50349UZ">
    <property type="taxonomic scope" value="Bacteria"/>
</dbReference>
<evidence type="ECO:0000313" key="3">
    <source>
        <dbReference type="Proteomes" id="UP000007030"/>
    </source>
</evidence>
<dbReference type="EMBL" id="CP002630">
    <property type="protein sequence ID" value="AEB12535.1"/>
    <property type="molecule type" value="Genomic_DNA"/>
</dbReference>
<dbReference type="PROSITE" id="PS51257">
    <property type="entry name" value="PROKAR_LIPOPROTEIN"/>
    <property type="match status" value="1"/>
</dbReference>
<accession>F2NPN4</accession>
<dbReference type="HOGENOM" id="CLU_598263_0_0_0"/>
<dbReference type="SUPFAM" id="SSF51445">
    <property type="entry name" value="(Trans)glycosidases"/>
    <property type="match status" value="1"/>
</dbReference>